<dbReference type="GO" id="GO:0090694">
    <property type="term" value="C:Scc2-Scc4 cohesin loading complex"/>
    <property type="evidence" value="ECO:0007669"/>
    <property type="project" value="TreeGrafter"/>
</dbReference>
<evidence type="ECO:0000256" key="5">
    <source>
        <dbReference type="ARBA" id="ARBA00023306"/>
    </source>
</evidence>
<dbReference type="GO" id="GO:0010468">
    <property type="term" value="P:regulation of gene expression"/>
    <property type="evidence" value="ECO:0007669"/>
    <property type="project" value="InterPro"/>
</dbReference>
<sequence>MDSTNGAGATGAWRTPTVDEALQYSPFSSIVPFTPITIPLPSARPTIHTSPFGDEDERNRSGAALESLEQELNHYPQTTSGRLERTLQDLQQLLKADDLPQFQFKSIPPTSPASQPFPNGLNGAHAQSPQISKFAAMVAKRTNISYRYLTPEASPPQDQKPFTSTPPVPHQNASAQKILPKILVTPNTATEAQRKPAGSKLGAALLSPLEYNTTPSKLAVVIPLPPSSQHAEYEALPEVDARIQAGEESPSKKRKREDDDEALNVSYDQRQKMNAAVQNLQMLMAEIFEAEDMGALENPSNYFIPSFGEDQNSPVLAPAIHDRLSSTLSKAISFGGISHISAVDLSRVQRLCEVAATTVENLSLSVGEDWAESDVEEWCRRVEGSIHGLQADRILLRIMTAGREEKELYSEDVVQGVLSGAKHVLDTCIIPITETRTSEASDSFAMFAKHKKTLTTLLQTSVKVVRLLGDLLANVEVSESSIAAMEFLAIRLIFVENAPIEKDSVLGIQKFETLRRVAMDVLARIFARYSHLRPEIINDILSSLEKLPVTRQSARQYKMIDGKPIQLVSALLMRLVQTSATTSHKRNEHNSSRLGAIADSDQSGDEMESTSGSGQPSPRTTSKAIDLERIDDFEFHDAVAELSNIAKPLFDSANTNARHVTTYLIKRALTSTKTGDQPYRNLLDIFTEDFLAVLGSADWPASELILRALLIDMVNMIKSESSTVAAKNMALDIMGLMGSGMSDLRLQASSSLRGVDRSQSELASRLSVMGEELLDDRADELDLLRFDGPYRVAIEYLQARDLDDPQLQSACGFNLAQWAVSLLAHLDSKDIQGDEPGLPKKLLIQIRNMIADPKWLEKEYGFEPVTTQLGRLSSSMTALSLPFNRAFNVLIHHLFQFTSSDHVTLKSRSLKSLVQLLEKDPAILDRSNFVVDVLRCVQDSSPLVRDSALSLLAKCLSFRPTLDEKVYGRVVERTMDAALGVRKRAMKLLKEIYLRNHNQQTKAAISHALLHRIKDNDESVADLARQIFEDIWITPHYHSTSKDDSTASKIALRHQAILIIRTVQRGEGVLAVLDTLLQDLLSKESKSASSNFKVCKYMVAIMFDAIVDNDDDPEKPSRHHILETLTVFAKANPKLFAGAQLEILEPYIKNLSNTDDLAIYRSVIIIFRHVLSSLSQHQMKFLSDVQASLLGSLSRLGKAELFEVVTCLWTLNRILDNTEKLFRVTLSVLGHIEKFKDMDLHANGKLASQVKRYMYLAATFGKVCNFEDRLSGFKEKFPTFKGTSSAALLVDIIYPYTRQKLPHELRESALECIGMICQSWPIQFLRADVGTAFELVFHNGDTKLEQIVLSSFRNFFAQEEKRSESGAEIKVGEGAVYGSERLASSFVATDNDGASTGIAQRFLQHIIRLAIAPPTELALIATQVIASINRQGLVHPKESGSALIALETSSNQTIASIAFEEHRNLHHKHESMFEKEYMNAVQQAYSYQKDILGDPRGAVTQPFAPKLRPLFEVLKTGQSKVRKRFLANLCSKTDFELTKLNTKGTMPDHVLFTRFVVENLAFFDYARLDELINLIACMEKIVTSTGTTVAHAIELDLLKVHLDVAPTASEPKPEDQAAAVVPDVPMTDAPLADEERLRQLTVASMILSMIWETRTYLRRLWGLQKQKDGKSKPTIKDLNKAPTKLAFVTGDKIIDKIAEMMTALDSPEAMMAMCKSFAELLTVDNEVKVAEGDDDDAELAAKAEGYETPSEGEDDANSVGNGPASGGSKGKKRKGGALSSGTPKKTKKNGAGKAKSGGRRKSRAGSSGSPDGDGGWD</sequence>
<accession>A0A6G1GVQ6</accession>
<dbReference type="InterPro" id="IPR026003">
    <property type="entry name" value="Cohesin_HEAT"/>
</dbReference>
<organism evidence="9 10">
    <name type="scientific">Aulographum hederae CBS 113979</name>
    <dbReference type="NCBI Taxonomy" id="1176131"/>
    <lineage>
        <taxon>Eukaryota</taxon>
        <taxon>Fungi</taxon>
        <taxon>Dikarya</taxon>
        <taxon>Ascomycota</taxon>
        <taxon>Pezizomycotina</taxon>
        <taxon>Dothideomycetes</taxon>
        <taxon>Pleosporomycetidae</taxon>
        <taxon>Aulographales</taxon>
        <taxon>Aulographaceae</taxon>
    </lineage>
</organism>
<feature type="region of interest" description="Disordered" evidence="7">
    <location>
        <begin position="581"/>
        <end position="621"/>
    </location>
</feature>
<dbReference type="PANTHER" id="PTHR21704:SF18">
    <property type="entry name" value="NIPPED-B-LIKE PROTEIN"/>
    <property type="match status" value="1"/>
</dbReference>
<dbReference type="SUPFAM" id="SSF48371">
    <property type="entry name" value="ARM repeat"/>
    <property type="match status" value="1"/>
</dbReference>
<proteinExistence type="inferred from homology"/>
<evidence type="ECO:0000256" key="6">
    <source>
        <dbReference type="RuleBase" id="RU364107"/>
    </source>
</evidence>
<feature type="region of interest" description="Disordered" evidence="7">
    <location>
        <begin position="242"/>
        <end position="264"/>
    </location>
</feature>
<feature type="domain" description="Sister chromatid cohesion C-terminal" evidence="8">
    <location>
        <begin position="1396"/>
        <end position="1581"/>
    </location>
</feature>
<dbReference type="InterPro" id="IPR033031">
    <property type="entry name" value="Scc2/Nipped-B"/>
</dbReference>
<evidence type="ECO:0000313" key="10">
    <source>
        <dbReference type="Proteomes" id="UP000800041"/>
    </source>
</evidence>
<dbReference type="Pfam" id="PF12765">
    <property type="entry name" value="Cohesin_HEAT"/>
    <property type="match status" value="1"/>
</dbReference>
<dbReference type="GO" id="GO:0034087">
    <property type="term" value="P:establishment of mitotic sister chromatid cohesion"/>
    <property type="evidence" value="ECO:0007669"/>
    <property type="project" value="TreeGrafter"/>
</dbReference>
<dbReference type="CDD" id="cd23958">
    <property type="entry name" value="SCC2"/>
    <property type="match status" value="1"/>
</dbReference>
<comment type="subcellular location">
    <subcellularLocation>
        <location evidence="1 6">Nucleus</location>
    </subcellularLocation>
</comment>
<evidence type="ECO:0000313" key="9">
    <source>
        <dbReference type="EMBL" id="KAF1985041.1"/>
    </source>
</evidence>
<feature type="region of interest" description="Disordered" evidence="7">
    <location>
        <begin position="39"/>
        <end position="59"/>
    </location>
</feature>
<dbReference type="Pfam" id="PF12830">
    <property type="entry name" value="Nipped-B_C"/>
    <property type="match status" value="1"/>
</dbReference>
<dbReference type="GO" id="GO:0003682">
    <property type="term" value="F:chromatin binding"/>
    <property type="evidence" value="ECO:0007669"/>
    <property type="project" value="TreeGrafter"/>
</dbReference>
<gene>
    <name evidence="9" type="ORF">K402DRAFT_447286</name>
</gene>
<dbReference type="InterPro" id="IPR016024">
    <property type="entry name" value="ARM-type_fold"/>
</dbReference>
<feature type="region of interest" description="Disordered" evidence="7">
    <location>
        <begin position="1744"/>
        <end position="1817"/>
    </location>
</feature>
<dbReference type="OrthoDB" id="418242at2759"/>
<evidence type="ECO:0000256" key="3">
    <source>
        <dbReference type="ARBA" id="ARBA00022737"/>
    </source>
</evidence>
<evidence type="ECO:0000256" key="4">
    <source>
        <dbReference type="ARBA" id="ARBA00023242"/>
    </source>
</evidence>
<dbReference type="InterPro" id="IPR024986">
    <property type="entry name" value="Nipped-B_C"/>
</dbReference>
<dbReference type="GO" id="GO:0061775">
    <property type="term" value="F:cohesin loader activity"/>
    <property type="evidence" value="ECO:0007669"/>
    <property type="project" value="InterPro"/>
</dbReference>
<dbReference type="GO" id="GO:1990414">
    <property type="term" value="P:replication-born double-strand break repair via sister chromatid exchange"/>
    <property type="evidence" value="ECO:0007669"/>
    <property type="project" value="TreeGrafter"/>
</dbReference>
<dbReference type="GO" id="GO:0071169">
    <property type="term" value="P:establishment of protein localization to chromatin"/>
    <property type="evidence" value="ECO:0007669"/>
    <property type="project" value="TreeGrafter"/>
</dbReference>
<dbReference type="InterPro" id="IPR011989">
    <property type="entry name" value="ARM-like"/>
</dbReference>
<reference evidence="9" key="1">
    <citation type="journal article" date="2020" name="Stud. Mycol.">
        <title>101 Dothideomycetes genomes: a test case for predicting lifestyles and emergence of pathogens.</title>
        <authorList>
            <person name="Haridas S."/>
            <person name="Albert R."/>
            <person name="Binder M."/>
            <person name="Bloem J."/>
            <person name="Labutti K."/>
            <person name="Salamov A."/>
            <person name="Andreopoulos B."/>
            <person name="Baker S."/>
            <person name="Barry K."/>
            <person name="Bills G."/>
            <person name="Bluhm B."/>
            <person name="Cannon C."/>
            <person name="Castanera R."/>
            <person name="Culley D."/>
            <person name="Daum C."/>
            <person name="Ezra D."/>
            <person name="Gonzalez J."/>
            <person name="Henrissat B."/>
            <person name="Kuo A."/>
            <person name="Liang C."/>
            <person name="Lipzen A."/>
            <person name="Lutzoni F."/>
            <person name="Magnuson J."/>
            <person name="Mondo S."/>
            <person name="Nolan M."/>
            <person name="Ohm R."/>
            <person name="Pangilinan J."/>
            <person name="Park H.-J."/>
            <person name="Ramirez L."/>
            <person name="Alfaro M."/>
            <person name="Sun H."/>
            <person name="Tritt A."/>
            <person name="Yoshinaga Y."/>
            <person name="Zwiers L.-H."/>
            <person name="Turgeon B."/>
            <person name="Goodwin S."/>
            <person name="Spatafora J."/>
            <person name="Crous P."/>
            <person name="Grigoriev I."/>
        </authorList>
    </citation>
    <scope>NUCLEOTIDE SEQUENCE</scope>
    <source>
        <strain evidence="9">CBS 113979</strain>
    </source>
</reference>
<protein>
    <recommendedName>
        <fullName evidence="6">Sister chromatid cohesion protein</fullName>
    </recommendedName>
</protein>
<dbReference type="Proteomes" id="UP000800041">
    <property type="component" value="Unassembled WGS sequence"/>
</dbReference>
<feature type="compositionally biased region" description="Basic residues" evidence="7">
    <location>
        <begin position="1784"/>
        <end position="1803"/>
    </location>
</feature>
<feature type="compositionally biased region" description="Polar residues" evidence="7">
    <location>
        <begin position="609"/>
        <end position="621"/>
    </location>
</feature>
<dbReference type="EMBL" id="ML977164">
    <property type="protein sequence ID" value="KAF1985041.1"/>
    <property type="molecule type" value="Genomic_DNA"/>
</dbReference>
<evidence type="ECO:0000256" key="2">
    <source>
        <dbReference type="ARBA" id="ARBA00009252"/>
    </source>
</evidence>
<keyword evidence="3 6" id="KW-0677">Repeat</keyword>
<evidence type="ECO:0000256" key="1">
    <source>
        <dbReference type="ARBA" id="ARBA00004123"/>
    </source>
</evidence>
<evidence type="ECO:0000256" key="7">
    <source>
        <dbReference type="SAM" id="MobiDB-lite"/>
    </source>
</evidence>
<comment type="similarity">
    <text evidence="2 6">Belongs to the SCC2/Nipped-B family.</text>
</comment>
<dbReference type="PANTHER" id="PTHR21704">
    <property type="entry name" value="NIPPED-B-LIKE PROTEIN DELANGIN SCC2-RELATED"/>
    <property type="match status" value="1"/>
</dbReference>
<dbReference type="Gene3D" id="1.25.10.10">
    <property type="entry name" value="Leucine-rich Repeat Variant"/>
    <property type="match status" value="1"/>
</dbReference>
<dbReference type="GO" id="GO:0140588">
    <property type="term" value="P:chromatin looping"/>
    <property type="evidence" value="ECO:0007669"/>
    <property type="project" value="InterPro"/>
</dbReference>
<keyword evidence="5 6" id="KW-0131">Cell cycle</keyword>
<name>A0A6G1GVQ6_9PEZI</name>
<feature type="region of interest" description="Disordered" evidence="7">
    <location>
        <begin position="150"/>
        <end position="172"/>
    </location>
</feature>
<keyword evidence="4 6" id="KW-0539">Nucleus</keyword>
<keyword evidence="10" id="KW-1185">Reference proteome</keyword>
<evidence type="ECO:0000259" key="8">
    <source>
        <dbReference type="Pfam" id="PF12830"/>
    </source>
</evidence>